<evidence type="ECO:0000256" key="1">
    <source>
        <dbReference type="SAM" id="MobiDB-lite"/>
    </source>
</evidence>
<evidence type="ECO:0000313" key="3">
    <source>
        <dbReference type="EMBL" id="TKV94899.1"/>
    </source>
</evidence>
<feature type="region of interest" description="Disordered" evidence="1">
    <location>
        <begin position="224"/>
        <end position="249"/>
    </location>
</feature>
<sequence>MPVVHAGRQARPLAVYGQVHGVKAAEVEWPEEEMHEAGRGQGKRPSLGLLRLPTSPRSPHPPPPMELPPVEPQAATATVLMEDILRTILRLLSPADLLRAALACHRWCHVASLVRPRAPPLLGYFFHPCIIPGPPPLRPVEPGPYRPAIFLPLSDTTASATTCLSIDDARGFAIQDVHLGLLLLLPDPVHRKILPRIHILDLASRHPRTTHCLVVTAGAAAGTAAAGEGGSGWKGGGREAGDRGRARER</sequence>
<gene>
    <name evidence="3" type="ORF">SEVIR_9G326200v2</name>
</gene>
<reference evidence="3" key="1">
    <citation type="submission" date="2019-03" db="EMBL/GenBank/DDBJ databases">
        <title>WGS assembly of Setaria viridis.</title>
        <authorList>
            <person name="Huang P."/>
            <person name="Jenkins J."/>
            <person name="Grimwood J."/>
            <person name="Barry K."/>
            <person name="Healey A."/>
            <person name="Mamidi S."/>
            <person name="Sreedasyam A."/>
            <person name="Shu S."/>
            <person name="Feldman M."/>
            <person name="Wu J."/>
            <person name="Yu Y."/>
            <person name="Chen C."/>
            <person name="Johnson J."/>
            <person name="Rokhsar D."/>
            <person name="Baxter I."/>
            <person name="Schmutz J."/>
            <person name="Brutnell T."/>
            <person name="Kellogg E."/>
        </authorList>
    </citation>
    <scope>NUCLEOTIDE SEQUENCE [LARGE SCALE GENOMIC DNA]</scope>
</reference>
<evidence type="ECO:0000313" key="4">
    <source>
        <dbReference type="Proteomes" id="UP000298652"/>
    </source>
</evidence>
<feature type="compositionally biased region" description="Low complexity" evidence="1">
    <location>
        <begin position="44"/>
        <end position="55"/>
    </location>
</feature>
<dbReference type="EMBL" id="CM016560">
    <property type="protein sequence ID" value="TKV94899.1"/>
    <property type="molecule type" value="Genomic_DNA"/>
</dbReference>
<proteinExistence type="predicted"/>
<protein>
    <recommendedName>
        <fullName evidence="2">F-box domain-containing protein</fullName>
    </recommendedName>
</protein>
<accession>A0A4U6T0D6</accession>
<keyword evidence="4" id="KW-1185">Reference proteome</keyword>
<name>A0A4U6T0D6_SETVI</name>
<dbReference type="Gramene" id="TKV94899">
    <property type="protein sequence ID" value="TKV94899"/>
    <property type="gene ID" value="SEVIR_9G326200v2"/>
</dbReference>
<feature type="domain" description="F-box" evidence="2">
    <location>
        <begin position="83"/>
        <end position="112"/>
    </location>
</feature>
<dbReference type="InterPro" id="IPR001810">
    <property type="entry name" value="F-box_dom"/>
</dbReference>
<feature type="region of interest" description="Disordered" evidence="1">
    <location>
        <begin position="32"/>
        <end position="68"/>
    </location>
</feature>
<dbReference type="InterPro" id="IPR036047">
    <property type="entry name" value="F-box-like_dom_sf"/>
</dbReference>
<dbReference type="PANTHER" id="PTHR33207">
    <property type="entry name" value="F-BOX DOMAIN CONTAINING PROTEIN-RELATED"/>
    <property type="match status" value="1"/>
</dbReference>
<organism evidence="3 4">
    <name type="scientific">Setaria viridis</name>
    <name type="common">Green bristlegrass</name>
    <name type="synonym">Setaria italica subsp. viridis</name>
    <dbReference type="NCBI Taxonomy" id="4556"/>
    <lineage>
        <taxon>Eukaryota</taxon>
        <taxon>Viridiplantae</taxon>
        <taxon>Streptophyta</taxon>
        <taxon>Embryophyta</taxon>
        <taxon>Tracheophyta</taxon>
        <taxon>Spermatophyta</taxon>
        <taxon>Magnoliopsida</taxon>
        <taxon>Liliopsida</taxon>
        <taxon>Poales</taxon>
        <taxon>Poaceae</taxon>
        <taxon>PACMAD clade</taxon>
        <taxon>Panicoideae</taxon>
        <taxon>Panicodae</taxon>
        <taxon>Paniceae</taxon>
        <taxon>Cenchrinae</taxon>
        <taxon>Setaria</taxon>
    </lineage>
</organism>
<dbReference type="Proteomes" id="UP000298652">
    <property type="component" value="Chromosome 9"/>
</dbReference>
<feature type="compositionally biased region" description="Pro residues" evidence="1">
    <location>
        <begin position="56"/>
        <end position="68"/>
    </location>
</feature>
<dbReference type="Gene3D" id="1.20.1280.50">
    <property type="match status" value="1"/>
</dbReference>
<dbReference type="CDD" id="cd09917">
    <property type="entry name" value="F-box_SF"/>
    <property type="match status" value="1"/>
</dbReference>
<dbReference type="SUPFAM" id="SSF81383">
    <property type="entry name" value="F-box domain"/>
    <property type="match status" value="1"/>
</dbReference>
<dbReference type="Pfam" id="PF12937">
    <property type="entry name" value="F-box-like"/>
    <property type="match status" value="1"/>
</dbReference>
<dbReference type="AlphaFoldDB" id="A0A4U6T0D6"/>
<feature type="compositionally biased region" description="Basic and acidic residues" evidence="1">
    <location>
        <begin position="236"/>
        <end position="249"/>
    </location>
</feature>
<evidence type="ECO:0000259" key="2">
    <source>
        <dbReference type="Pfam" id="PF12937"/>
    </source>
</evidence>